<dbReference type="SUPFAM" id="SSF55811">
    <property type="entry name" value="Nudix"/>
    <property type="match status" value="1"/>
</dbReference>
<keyword evidence="4" id="KW-0378">Hydrolase</keyword>
<evidence type="ECO:0000259" key="7">
    <source>
        <dbReference type="PROSITE" id="PS51462"/>
    </source>
</evidence>
<dbReference type="EMBL" id="CAEZTC010000045">
    <property type="protein sequence ID" value="CAB4556102.1"/>
    <property type="molecule type" value="Genomic_DNA"/>
</dbReference>
<dbReference type="GO" id="GO:0046872">
    <property type="term" value="F:metal ion binding"/>
    <property type="evidence" value="ECO:0007669"/>
    <property type="project" value="UniProtKB-KW"/>
</dbReference>
<dbReference type="InterPro" id="IPR020084">
    <property type="entry name" value="NUDIX_hydrolase_CS"/>
</dbReference>
<keyword evidence="3" id="KW-0479">Metal-binding</keyword>
<evidence type="ECO:0000256" key="4">
    <source>
        <dbReference type="ARBA" id="ARBA00022801"/>
    </source>
</evidence>
<evidence type="ECO:0000256" key="3">
    <source>
        <dbReference type="ARBA" id="ARBA00022723"/>
    </source>
</evidence>
<dbReference type="GO" id="GO:0010945">
    <property type="term" value="F:coenzyme A diphosphatase activity"/>
    <property type="evidence" value="ECO:0007669"/>
    <property type="project" value="InterPro"/>
</dbReference>
<protein>
    <submittedName>
        <fullName evidence="8">Unannotated protein</fullName>
    </submittedName>
</protein>
<dbReference type="InterPro" id="IPR000086">
    <property type="entry name" value="NUDIX_hydrolase_dom"/>
</dbReference>
<feature type="domain" description="Nudix hydrolase" evidence="7">
    <location>
        <begin position="66"/>
        <end position="199"/>
    </location>
</feature>
<sequence>MTSRRGGDQVIPRPPEWKLGESPYWIGEYTAVHVPDITDIAQRIAQRDVSPKVTTQEFSQEWIATARLSAVLVPIVHTEHGPSVILTKRADHLNNHKGEISFPGGRVEEAETPHAAALRETEEEIGLLPHNLNIVGELDALTTFVSNSVIVPTVAIVHTLNELVPNADEVSRIMIVPLAELMRSDTYRNEWWPTPRGDLNIHFFELHDETIWGATARILRQLIDVAVAPEL</sequence>
<dbReference type="Gene3D" id="3.90.79.10">
    <property type="entry name" value="Nucleoside Triphosphate Pyrophosphohydrolase"/>
    <property type="match status" value="1"/>
</dbReference>
<dbReference type="PANTHER" id="PTHR12992">
    <property type="entry name" value="NUDIX HYDROLASE"/>
    <property type="match status" value="1"/>
</dbReference>
<evidence type="ECO:0000256" key="6">
    <source>
        <dbReference type="ARBA" id="ARBA00023211"/>
    </source>
</evidence>
<name>A0A6J6CX68_9ZZZZ</name>
<dbReference type="InterPro" id="IPR015797">
    <property type="entry name" value="NUDIX_hydrolase-like_dom_sf"/>
</dbReference>
<evidence type="ECO:0000256" key="1">
    <source>
        <dbReference type="ARBA" id="ARBA00001936"/>
    </source>
</evidence>
<dbReference type="Pfam" id="PF00293">
    <property type="entry name" value="NUDIX"/>
    <property type="match status" value="1"/>
</dbReference>
<dbReference type="PROSITE" id="PS00893">
    <property type="entry name" value="NUDIX_BOX"/>
    <property type="match status" value="1"/>
</dbReference>
<organism evidence="8">
    <name type="scientific">freshwater metagenome</name>
    <dbReference type="NCBI Taxonomy" id="449393"/>
    <lineage>
        <taxon>unclassified sequences</taxon>
        <taxon>metagenomes</taxon>
        <taxon>ecological metagenomes</taxon>
    </lineage>
</organism>
<gene>
    <name evidence="8" type="ORF">UFOPK1572_00497</name>
</gene>
<dbReference type="PANTHER" id="PTHR12992:SF11">
    <property type="entry name" value="MITOCHONDRIAL COENZYME A DIPHOSPHATASE NUDT8"/>
    <property type="match status" value="1"/>
</dbReference>
<comment type="cofactor">
    <cofactor evidence="1">
        <name>Mn(2+)</name>
        <dbReference type="ChEBI" id="CHEBI:29035"/>
    </cofactor>
</comment>
<dbReference type="InterPro" id="IPR045121">
    <property type="entry name" value="CoAse"/>
</dbReference>
<evidence type="ECO:0000256" key="2">
    <source>
        <dbReference type="ARBA" id="ARBA00001946"/>
    </source>
</evidence>
<evidence type="ECO:0000256" key="5">
    <source>
        <dbReference type="ARBA" id="ARBA00022842"/>
    </source>
</evidence>
<dbReference type="AlphaFoldDB" id="A0A6J6CX68"/>
<dbReference type="CDD" id="cd03426">
    <property type="entry name" value="NUDIX_CoAse_Nudt7"/>
    <property type="match status" value="1"/>
</dbReference>
<evidence type="ECO:0000313" key="8">
    <source>
        <dbReference type="EMBL" id="CAB4556102.1"/>
    </source>
</evidence>
<dbReference type="PROSITE" id="PS51462">
    <property type="entry name" value="NUDIX"/>
    <property type="match status" value="1"/>
</dbReference>
<reference evidence="8" key="1">
    <citation type="submission" date="2020-05" db="EMBL/GenBank/DDBJ databases">
        <authorList>
            <person name="Chiriac C."/>
            <person name="Salcher M."/>
            <person name="Ghai R."/>
            <person name="Kavagutti S V."/>
        </authorList>
    </citation>
    <scope>NUCLEOTIDE SEQUENCE</scope>
</reference>
<comment type="cofactor">
    <cofactor evidence="2">
        <name>Mg(2+)</name>
        <dbReference type="ChEBI" id="CHEBI:18420"/>
    </cofactor>
</comment>
<accession>A0A6J6CX68</accession>
<keyword evidence="5" id="KW-0460">Magnesium</keyword>
<proteinExistence type="predicted"/>
<keyword evidence="6" id="KW-0464">Manganese</keyword>